<dbReference type="Pfam" id="PF13676">
    <property type="entry name" value="TIR_2"/>
    <property type="match status" value="1"/>
</dbReference>
<dbReference type="InterPro" id="IPR035897">
    <property type="entry name" value="Toll_tir_struct_dom_sf"/>
</dbReference>
<gene>
    <name evidence="2" type="ORF">DV20_12120</name>
</gene>
<reference evidence="2 3" key="1">
    <citation type="submission" date="2014-05" db="EMBL/GenBank/DDBJ databases">
        <title>Draft genome sequence of Amycolatopsis rifamycinica DSM 46095.</title>
        <authorList>
            <person name="Lal R."/>
            <person name="Saxena A."/>
            <person name="Kumari R."/>
            <person name="Mukherjee U."/>
            <person name="Singh P."/>
            <person name="Sangwan N."/>
            <person name="Mahato N.K."/>
        </authorList>
    </citation>
    <scope>NUCLEOTIDE SEQUENCE [LARGE SCALE GENOMIC DNA]</scope>
    <source>
        <strain evidence="2 3">DSM 46095</strain>
    </source>
</reference>
<dbReference type="eggNOG" id="ENOG50343EZ">
    <property type="taxonomic scope" value="Bacteria"/>
</dbReference>
<dbReference type="Gene3D" id="3.40.50.10140">
    <property type="entry name" value="Toll/interleukin-1 receptor homology (TIR) domain"/>
    <property type="match status" value="1"/>
</dbReference>
<evidence type="ECO:0000313" key="2">
    <source>
        <dbReference type="EMBL" id="KDN22122.1"/>
    </source>
</evidence>
<dbReference type="STRING" id="287986.DV20_12120"/>
<feature type="domain" description="TIR" evidence="1">
    <location>
        <begin position="17"/>
        <end position="149"/>
    </location>
</feature>
<evidence type="ECO:0000313" key="3">
    <source>
        <dbReference type="Proteomes" id="UP000027345"/>
    </source>
</evidence>
<evidence type="ECO:0000259" key="1">
    <source>
        <dbReference type="PROSITE" id="PS50104"/>
    </source>
</evidence>
<dbReference type="GO" id="GO:0007165">
    <property type="term" value="P:signal transduction"/>
    <property type="evidence" value="ECO:0007669"/>
    <property type="project" value="InterPro"/>
</dbReference>
<proteinExistence type="predicted"/>
<organism evidence="2 3">
    <name type="scientific">Amycolatopsis rifamycinica</name>
    <dbReference type="NCBI Taxonomy" id="287986"/>
    <lineage>
        <taxon>Bacteria</taxon>
        <taxon>Bacillati</taxon>
        <taxon>Actinomycetota</taxon>
        <taxon>Actinomycetes</taxon>
        <taxon>Pseudonocardiales</taxon>
        <taxon>Pseudonocardiaceae</taxon>
        <taxon>Amycolatopsis</taxon>
    </lineage>
</organism>
<keyword evidence="3" id="KW-1185">Reference proteome</keyword>
<protein>
    <recommendedName>
        <fullName evidence="1">TIR domain-containing protein</fullName>
    </recommendedName>
</protein>
<dbReference type="EMBL" id="JMQI01000024">
    <property type="protein sequence ID" value="KDN22122.1"/>
    <property type="molecule type" value="Genomic_DNA"/>
</dbReference>
<sequence>MSEPSSQPGLVPLLDGYHYDVFLSYRRSGPGNAARWVQQHFHRMLVDCLADQIGQAAIFIDKSAETGVHWPTMLQQALARSKMLVAVWSPPYFASQWGLVELNTMVAREQAVGGVTQLVYPLIYSDGETFPETARKRQGRPVHKVSNPFPSLEGSHRQADLYDETCAIAIELAGLLARVPAWRPNWPTCEVPAAPARPPIDFPVYQP</sequence>
<dbReference type="AlphaFoldDB" id="A0A066U8E4"/>
<dbReference type="PROSITE" id="PS50104">
    <property type="entry name" value="TIR"/>
    <property type="match status" value="1"/>
</dbReference>
<dbReference type="InterPro" id="IPR000157">
    <property type="entry name" value="TIR_dom"/>
</dbReference>
<comment type="caution">
    <text evidence="2">The sequence shown here is derived from an EMBL/GenBank/DDBJ whole genome shotgun (WGS) entry which is preliminary data.</text>
</comment>
<accession>A0A066U8E4</accession>
<name>A0A066U8E4_9PSEU</name>
<dbReference type="SUPFAM" id="SSF52200">
    <property type="entry name" value="Toll/Interleukin receptor TIR domain"/>
    <property type="match status" value="1"/>
</dbReference>
<dbReference type="Proteomes" id="UP000027345">
    <property type="component" value="Unassembled WGS sequence"/>
</dbReference>